<proteinExistence type="predicted"/>
<dbReference type="AlphaFoldDB" id="A0A7Y0FN03"/>
<evidence type="ECO:0000313" key="2">
    <source>
        <dbReference type="Proteomes" id="UP000559626"/>
    </source>
</evidence>
<dbReference type="EMBL" id="JABBGH010000002">
    <property type="protein sequence ID" value="NML65969.1"/>
    <property type="molecule type" value="Genomic_DNA"/>
</dbReference>
<sequence>MVDGAEGDQNPAYFQQTYDLREIRVQDYAKRGEDISNKLHSQRCRFQPLHLRGDVVAPPQLGCAESSIVDGLLALLDDARKQALTLEQRSWLLLVAVGLSEASQPRK</sequence>
<reference evidence="1 2" key="1">
    <citation type="submission" date="2020-04" db="EMBL/GenBank/DDBJ databases">
        <title>Hymenobacter polaris sp. nov., isolated from Arctic soil.</title>
        <authorList>
            <person name="Dahal R.H."/>
        </authorList>
    </citation>
    <scope>NUCLEOTIDE SEQUENCE [LARGE SCALE GENOMIC DNA]</scope>
    <source>
        <strain evidence="1 2">RP-2-7</strain>
    </source>
</reference>
<evidence type="ECO:0000313" key="1">
    <source>
        <dbReference type="EMBL" id="NML65969.1"/>
    </source>
</evidence>
<dbReference type="RefSeq" id="WP_169531623.1">
    <property type="nucleotide sequence ID" value="NZ_JABBGH010000002.1"/>
</dbReference>
<organism evidence="1 2">
    <name type="scientific">Hymenobacter polaris</name>
    <dbReference type="NCBI Taxonomy" id="2682546"/>
    <lineage>
        <taxon>Bacteria</taxon>
        <taxon>Pseudomonadati</taxon>
        <taxon>Bacteroidota</taxon>
        <taxon>Cytophagia</taxon>
        <taxon>Cytophagales</taxon>
        <taxon>Hymenobacteraceae</taxon>
        <taxon>Hymenobacter</taxon>
    </lineage>
</organism>
<keyword evidence="2" id="KW-1185">Reference proteome</keyword>
<accession>A0A7Y0FN03</accession>
<protein>
    <submittedName>
        <fullName evidence="1">Uncharacterized protein</fullName>
    </submittedName>
</protein>
<comment type="caution">
    <text evidence="1">The sequence shown here is derived from an EMBL/GenBank/DDBJ whole genome shotgun (WGS) entry which is preliminary data.</text>
</comment>
<gene>
    <name evidence="1" type="ORF">HHL22_12210</name>
</gene>
<dbReference type="Proteomes" id="UP000559626">
    <property type="component" value="Unassembled WGS sequence"/>
</dbReference>
<name>A0A7Y0FN03_9BACT</name>